<sequence length="199" mass="22626">MTTTCFQWHGCHLQHNGGPLGEFVLPKCSLLNNLIIHKFFEKKKVKELMDYVEKRCKKGEALDIGKASFTTVLNSISNTLFSMDLGHYTSAKSQEFKDIIWAIMEEAGRPNVVDFFPIFRFLDPLGARARMNSYFGKLIAFFDSLVEEILRLRGSENESKACNDVLDSVLELMLEDNSQVTRSHVLHLFLVSISARSSI</sequence>
<dbReference type="PANTHER" id="PTHR47950:SF30">
    <property type="entry name" value="CYTOCHROME P450 FAMILY PROTEIN"/>
    <property type="match status" value="1"/>
</dbReference>
<dbReference type="GO" id="GO:0004497">
    <property type="term" value="F:monooxygenase activity"/>
    <property type="evidence" value="ECO:0007669"/>
    <property type="project" value="InterPro"/>
</dbReference>
<proteinExistence type="inferred from homology"/>
<dbReference type="Gene3D" id="1.10.630.10">
    <property type="entry name" value="Cytochrome P450"/>
    <property type="match status" value="1"/>
</dbReference>
<gene>
    <name evidence="2" type="ORF">VNO77_07094</name>
</gene>
<dbReference type="InterPro" id="IPR036396">
    <property type="entry name" value="Cyt_P450_sf"/>
</dbReference>
<evidence type="ECO:0008006" key="4">
    <source>
        <dbReference type="Google" id="ProtNLM"/>
    </source>
</evidence>
<evidence type="ECO:0000313" key="2">
    <source>
        <dbReference type="EMBL" id="KAK7349605.1"/>
    </source>
</evidence>
<dbReference type="InterPro" id="IPR001128">
    <property type="entry name" value="Cyt_P450"/>
</dbReference>
<dbReference type="PANTHER" id="PTHR47950">
    <property type="entry name" value="CYTOCHROME P450, FAMILY 76, SUBFAMILY C, POLYPEPTIDE 5-RELATED"/>
    <property type="match status" value="1"/>
</dbReference>
<reference evidence="2 3" key="1">
    <citation type="submission" date="2024-01" db="EMBL/GenBank/DDBJ databases">
        <title>The genomes of 5 underutilized Papilionoideae crops provide insights into root nodulation and disease resistanc.</title>
        <authorList>
            <person name="Jiang F."/>
        </authorList>
    </citation>
    <scope>NUCLEOTIDE SEQUENCE [LARGE SCALE GENOMIC DNA]</scope>
    <source>
        <strain evidence="2">LVBAO_FW01</strain>
        <tissue evidence="2">Leaves</tissue>
    </source>
</reference>
<dbReference type="Proteomes" id="UP001367508">
    <property type="component" value="Unassembled WGS sequence"/>
</dbReference>
<dbReference type="GO" id="GO:0005506">
    <property type="term" value="F:iron ion binding"/>
    <property type="evidence" value="ECO:0007669"/>
    <property type="project" value="InterPro"/>
</dbReference>
<dbReference type="Pfam" id="PF00067">
    <property type="entry name" value="p450"/>
    <property type="match status" value="1"/>
</dbReference>
<accession>A0AAN9M7A9</accession>
<organism evidence="2 3">
    <name type="scientific">Canavalia gladiata</name>
    <name type="common">Sword bean</name>
    <name type="synonym">Dolichos gladiatus</name>
    <dbReference type="NCBI Taxonomy" id="3824"/>
    <lineage>
        <taxon>Eukaryota</taxon>
        <taxon>Viridiplantae</taxon>
        <taxon>Streptophyta</taxon>
        <taxon>Embryophyta</taxon>
        <taxon>Tracheophyta</taxon>
        <taxon>Spermatophyta</taxon>
        <taxon>Magnoliopsida</taxon>
        <taxon>eudicotyledons</taxon>
        <taxon>Gunneridae</taxon>
        <taxon>Pentapetalae</taxon>
        <taxon>rosids</taxon>
        <taxon>fabids</taxon>
        <taxon>Fabales</taxon>
        <taxon>Fabaceae</taxon>
        <taxon>Papilionoideae</taxon>
        <taxon>50 kb inversion clade</taxon>
        <taxon>NPAAA clade</taxon>
        <taxon>indigoferoid/millettioid clade</taxon>
        <taxon>Phaseoleae</taxon>
        <taxon>Canavalia</taxon>
    </lineage>
</organism>
<dbReference type="AlphaFoldDB" id="A0AAN9M7A9"/>
<dbReference type="GO" id="GO:0016705">
    <property type="term" value="F:oxidoreductase activity, acting on paired donors, with incorporation or reduction of molecular oxygen"/>
    <property type="evidence" value="ECO:0007669"/>
    <property type="project" value="InterPro"/>
</dbReference>
<name>A0AAN9M7A9_CANGL</name>
<comment type="caution">
    <text evidence="2">The sequence shown here is derived from an EMBL/GenBank/DDBJ whole genome shotgun (WGS) entry which is preliminary data.</text>
</comment>
<protein>
    <recommendedName>
        <fullName evidence="4">Cytochrome P450</fullName>
    </recommendedName>
</protein>
<evidence type="ECO:0000313" key="3">
    <source>
        <dbReference type="Proteomes" id="UP001367508"/>
    </source>
</evidence>
<evidence type="ECO:0000256" key="1">
    <source>
        <dbReference type="ARBA" id="ARBA00010617"/>
    </source>
</evidence>
<dbReference type="GO" id="GO:0020037">
    <property type="term" value="F:heme binding"/>
    <property type="evidence" value="ECO:0007669"/>
    <property type="project" value="InterPro"/>
</dbReference>
<keyword evidence="3" id="KW-1185">Reference proteome</keyword>
<dbReference type="EMBL" id="JAYMYQ010000002">
    <property type="protein sequence ID" value="KAK7349605.1"/>
    <property type="molecule type" value="Genomic_DNA"/>
</dbReference>
<comment type="similarity">
    <text evidence="1">Belongs to the cytochrome P450 family.</text>
</comment>
<dbReference type="SUPFAM" id="SSF48264">
    <property type="entry name" value="Cytochrome P450"/>
    <property type="match status" value="1"/>
</dbReference>